<comment type="caution">
    <text evidence="2">The sequence shown here is derived from an EMBL/GenBank/DDBJ whole genome shotgun (WGS) entry which is preliminary data.</text>
</comment>
<gene>
    <name evidence="2" type="ORF">DUNSADRAFT_4907</name>
</gene>
<protein>
    <submittedName>
        <fullName evidence="2">Uncharacterized protein</fullName>
    </submittedName>
</protein>
<evidence type="ECO:0000313" key="2">
    <source>
        <dbReference type="EMBL" id="KAF5826090.1"/>
    </source>
</evidence>
<evidence type="ECO:0000313" key="3">
    <source>
        <dbReference type="Proteomes" id="UP000815325"/>
    </source>
</evidence>
<keyword evidence="3" id="KW-1185">Reference proteome</keyword>
<organism evidence="2 3">
    <name type="scientific">Dunaliella salina</name>
    <name type="common">Green alga</name>
    <name type="synonym">Protococcus salinus</name>
    <dbReference type="NCBI Taxonomy" id="3046"/>
    <lineage>
        <taxon>Eukaryota</taxon>
        <taxon>Viridiplantae</taxon>
        <taxon>Chlorophyta</taxon>
        <taxon>core chlorophytes</taxon>
        <taxon>Chlorophyceae</taxon>
        <taxon>CS clade</taxon>
        <taxon>Chlamydomonadales</taxon>
        <taxon>Dunaliellaceae</taxon>
        <taxon>Dunaliella</taxon>
    </lineage>
</organism>
<evidence type="ECO:0000256" key="1">
    <source>
        <dbReference type="SAM" id="MobiDB-lite"/>
    </source>
</evidence>
<sequence length="73" mass="7946">MRAHQILQTHAHAPPPPFPLSTLQQSAQLCGFEAGLAAGVGRLCFHRLLHGGGIDEDWRLGPHPGPQHILAEW</sequence>
<dbReference type="Proteomes" id="UP000815325">
    <property type="component" value="Unassembled WGS sequence"/>
</dbReference>
<name>A0ABQ7FUN0_DUNSA</name>
<reference evidence="2" key="1">
    <citation type="submission" date="2017-08" db="EMBL/GenBank/DDBJ databases">
        <authorList>
            <person name="Polle J.E."/>
            <person name="Barry K."/>
            <person name="Cushman J."/>
            <person name="Schmutz J."/>
            <person name="Tran D."/>
            <person name="Hathwaick L.T."/>
            <person name="Yim W.C."/>
            <person name="Jenkins J."/>
            <person name="Mckie-Krisberg Z.M."/>
            <person name="Prochnik S."/>
            <person name="Lindquist E."/>
            <person name="Dockter R.B."/>
            <person name="Adam C."/>
            <person name="Molina H."/>
            <person name="Bunkerborg J."/>
            <person name="Jin E."/>
            <person name="Buchheim M."/>
            <person name="Magnuson J."/>
        </authorList>
    </citation>
    <scope>NUCLEOTIDE SEQUENCE</scope>
    <source>
        <strain evidence="2">CCAP 19/18</strain>
    </source>
</reference>
<accession>A0ABQ7FUN0</accession>
<feature type="region of interest" description="Disordered" evidence="1">
    <location>
        <begin position="1"/>
        <end position="20"/>
    </location>
</feature>
<dbReference type="EMBL" id="MU071388">
    <property type="protein sequence ID" value="KAF5826090.1"/>
    <property type="molecule type" value="Genomic_DNA"/>
</dbReference>
<proteinExistence type="predicted"/>